<dbReference type="PROSITE" id="PS00894">
    <property type="entry name" value="HTH_DEOR_1"/>
    <property type="match status" value="1"/>
</dbReference>
<dbReference type="PANTHER" id="PTHR30363">
    <property type="entry name" value="HTH-TYPE TRANSCRIPTIONAL REGULATOR SRLR-RELATED"/>
    <property type="match status" value="1"/>
</dbReference>
<dbReference type="InterPro" id="IPR018356">
    <property type="entry name" value="Tscrpt_reg_HTH_DeoR_CS"/>
</dbReference>
<dbReference type="PROSITE" id="PS51000">
    <property type="entry name" value="HTH_DEOR_2"/>
    <property type="match status" value="1"/>
</dbReference>
<feature type="domain" description="HTH deoR-type" evidence="4">
    <location>
        <begin position="3"/>
        <end position="58"/>
    </location>
</feature>
<comment type="caution">
    <text evidence="5">The sequence shown here is derived from an EMBL/GenBank/DDBJ whole genome shotgun (WGS) entry which is preliminary data.</text>
</comment>
<dbReference type="Pfam" id="PF00455">
    <property type="entry name" value="DeoRC"/>
    <property type="match status" value="1"/>
</dbReference>
<dbReference type="PRINTS" id="PR00037">
    <property type="entry name" value="HTHLACR"/>
</dbReference>
<dbReference type="SUPFAM" id="SSF46785">
    <property type="entry name" value="Winged helix' DNA-binding domain"/>
    <property type="match status" value="1"/>
</dbReference>
<dbReference type="Gene3D" id="3.40.50.1360">
    <property type="match status" value="1"/>
</dbReference>
<dbReference type="SMART" id="SM00420">
    <property type="entry name" value="HTH_DEOR"/>
    <property type="match status" value="1"/>
</dbReference>
<keyword evidence="1" id="KW-0805">Transcription regulation</keyword>
<dbReference type="GO" id="GO:0003677">
    <property type="term" value="F:DNA binding"/>
    <property type="evidence" value="ECO:0007669"/>
    <property type="project" value="UniProtKB-KW"/>
</dbReference>
<dbReference type="InterPro" id="IPR001034">
    <property type="entry name" value="DeoR_HTH"/>
</dbReference>
<sequence>MLKEERHKVIMKEINLHNKVLSVDLGILLNVSEDTIRRDLKELSDQDRIIKVHGGAISKSLVRPFVSNNNIYAHEEKKIIASKAVTLLQNNMTLFFEGGTTILELANQLPKNMNLTIFTVSPQVAITLSDYENIHVHTIGGKLYKNAHIHVGASVINELSEIHCDICFLGVNAISIENGFTDIDWETVQVNKAMIKTAKKTVLLTISEKLNITKRYKVADLSNISYLITELDPKEKILQPYKKELIVL</sequence>
<keyword evidence="2" id="KW-0238">DNA-binding</keyword>
<dbReference type="GO" id="GO:0003700">
    <property type="term" value="F:DNA-binding transcription factor activity"/>
    <property type="evidence" value="ECO:0007669"/>
    <property type="project" value="InterPro"/>
</dbReference>
<evidence type="ECO:0000313" key="5">
    <source>
        <dbReference type="EMBL" id="MPL91134.1"/>
    </source>
</evidence>
<dbReference type="SMART" id="SM01134">
    <property type="entry name" value="DeoRC"/>
    <property type="match status" value="1"/>
</dbReference>
<dbReference type="InterPro" id="IPR036390">
    <property type="entry name" value="WH_DNA-bd_sf"/>
</dbReference>
<dbReference type="PANTHER" id="PTHR30363:SF44">
    <property type="entry name" value="AGA OPERON TRANSCRIPTIONAL REPRESSOR-RELATED"/>
    <property type="match status" value="1"/>
</dbReference>
<reference evidence="5" key="1">
    <citation type="submission" date="2019-08" db="EMBL/GenBank/DDBJ databases">
        <authorList>
            <person name="Kucharzyk K."/>
            <person name="Murdoch R.W."/>
            <person name="Higgins S."/>
            <person name="Loffler F."/>
        </authorList>
    </citation>
    <scope>NUCLEOTIDE SEQUENCE</scope>
</reference>
<gene>
    <name evidence="5" type="primary">glcR_2</name>
    <name evidence="5" type="ORF">SDC9_37197</name>
</gene>
<name>A0A644VIB5_9ZZZZ</name>
<dbReference type="EMBL" id="VSSQ01000321">
    <property type="protein sequence ID" value="MPL91134.1"/>
    <property type="molecule type" value="Genomic_DNA"/>
</dbReference>
<dbReference type="InterPro" id="IPR014036">
    <property type="entry name" value="DeoR-like_C"/>
</dbReference>
<keyword evidence="3" id="KW-0804">Transcription</keyword>
<dbReference type="AlphaFoldDB" id="A0A644VIB5"/>
<organism evidence="5">
    <name type="scientific">bioreactor metagenome</name>
    <dbReference type="NCBI Taxonomy" id="1076179"/>
    <lineage>
        <taxon>unclassified sequences</taxon>
        <taxon>metagenomes</taxon>
        <taxon>ecological metagenomes</taxon>
    </lineage>
</organism>
<dbReference type="SUPFAM" id="SSF100950">
    <property type="entry name" value="NagB/RpiA/CoA transferase-like"/>
    <property type="match status" value="1"/>
</dbReference>
<protein>
    <submittedName>
        <fullName evidence="5">HTH-type transcriptional repressor GlcR</fullName>
    </submittedName>
</protein>
<evidence type="ECO:0000259" key="4">
    <source>
        <dbReference type="PROSITE" id="PS51000"/>
    </source>
</evidence>
<dbReference type="InterPro" id="IPR037171">
    <property type="entry name" value="NagB/RpiA_transferase-like"/>
</dbReference>
<evidence type="ECO:0000256" key="1">
    <source>
        <dbReference type="ARBA" id="ARBA00023015"/>
    </source>
</evidence>
<proteinExistence type="predicted"/>
<dbReference type="Pfam" id="PF08220">
    <property type="entry name" value="HTH_DeoR"/>
    <property type="match status" value="1"/>
</dbReference>
<evidence type="ECO:0000256" key="2">
    <source>
        <dbReference type="ARBA" id="ARBA00023125"/>
    </source>
</evidence>
<evidence type="ECO:0000256" key="3">
    <source>
        <dbReference type="ARBA" id="ARBA00023163"/>
    </source>
</evidence>
<dbReference type="InterPro" id="IPR050313">
    <property type="entry name" value="Carb_Metab_HTH_regulators"/>
</dbReference>
<accession>A0A644VIB5</accession>